<reference evidence="1 2" key="1">
    <citation type="submission" date="2014-01" db="EMBL/GenBank/DDBJ databases">
        <authorList>
            <person name="Dobos K."/>
            <person name="Lenaerts A."/>
            <person name="Ordway D."/>
            <person name="DeGroote M.A."/>
            <person name="Parker T."/>
            <person name="Sizemore C."/>
            <person name="Tallon L.J."/>
            <person name="Sadzewicz L.K."/>
            <person name="Sengamalay N."/>
            <person name="Fraser C.M."/>
            <person name="Hine E."/>
            <person name="Shefchek K.A."/>
            <person name="Das S.P."/>
            <person name="Tettelin H."/>
        </authorList>
    </citation>
    <scope>NUCLEOTIDE SEQUENCE [LARGE SCALE GENOMIC DNA]</scope>
    <source>
        <strain evidence="1 2">Harvey</strain>
    </source>
</reference>
<evidence type="ECO:0000313" key="1">
    <source>
        <dbReference type="EMBL" id="EUA93937.1"/>
    </source>
</evidence>
<dbReference type="EMBL" id="JAOL01000031">
    <property type="protein sequence ID" value="EUA93937.1"/>
    <property type="molecule type" value="Genomic_DNA"/>
</dbReference>
<dbReference type="Proteomes" id="UP000020681">
    <property type="component" value="Unassembled WGS sequence"/>
</dbReference>
<comment type="caution">
    <text evidence="1">The sequence shown here is derived from an EMBL/GenBank/DDBJ whole genome shotgun (WGS) entry which is preliminary data.</text>
</comment>
<evidence type="ECO:0000313" key="2">
    <source>
        <dbReference type="Proteomes" id="UP000020681"/>
    </source>
</evidence>
<gene>
    <name evidence="1" type="ORF">I551_8809</name>
</gene>
<protein>
    <submittedName>
        <fullName evidence="1">Uncharacterized protein</fullName>
    </submittedName>
</protein>
<keyword evidence="2" id="KW-1185">Reference proteome</keyword>
<proteinExistence type="predicted"/>
<organism evidence="1 2">
    <name type="scientific">Mycobacterium ulcerans str. Harvey</name>
    <dbReference type="NCBI Taxonomy" id="1299332"/>
    <lineage>
        <taxon>Bacteria</taxon>
        <taxon>Bacillati</taxon>
        <taxon>Actinomycetota</taxon>
        <taxon>Actinomycetes</taxon>
        <taxon>Mycobacteriales</taxon>
        <taxon>Mycobacteriaceae</taxon>
        <taxon>Mycobacterium</taxon>
        <taxon>Mycobacterium ulcerans group</taxon>
    </lineage>
</organism>
<accession>A0ABN0RA18</accession>
<name>A0ABN0RA18_MYCUL</name>
<sequence>MPGAAGGVRTVWGVRPVRDVRGATEAGADWSITVAAESSRSQP</sequence>